<protein>
    <submittedName>
        <fullName evidence="1">Uncharacterized protein</fullName>
    </submittedName>
</protein>
<organism evidence="1 2">
    <name type="scientific">Gemmatirosa kalamazoonensis</name>
    <dbReference type="NCBI Taxonomy" id="861299"/>
    <lineage>
        <taxon>Bacteria</taxon>
        <taxon>Pseudomonadati</taxon>
        <taxon>Gemmatimonadota</taxon>
        <taxon>Gemmatimonadia</taxon>
        <taxon>Gemmatimonadales</taxon>
        <taxon>Gemmatimonadaceae</taxon>
        <taxon>Gemmatirosa</taxon>
    </lineage>
</organism>
<dbReference type="Proteomes" id="UP000019151">
    <property type="component" value="Plasmid 1"/>
</dbReference>
<name>W0RNE4_9BACT</name>
<dbReference type="InParanoid" id="W0RNE4"/>
<dbReference type="HOGENOM" id="CLU_675712_0_0_0"/>
<keyword evidence="2" id="KW-1185">Reference proteome</keyword>
<reference evidence="1 2" key="1">
    <citation type="journal article" date="2014" name="Genome Announc.">
        <title>Genome Sequence and Methylome of Soil Bacterium Gemmatirosa kalamazoonensis KBS708T, a Member of the Rarely Cultivated Gemmatimonadetes Phylum.</title>
        <authorList>
            <person name="Debruyn J.M."/>
            <person name="Radosevich M."/>
            <person name="Wommack K.E."/>
            <person name="Polson S.W."/>
            <person name="Hauser L.J."/>
            <person name="Fawaz M.N."/>
            <person name="Korlach J."/>
            <person name="Tsai Y.C."/>
        </authorList>
    </citation>
    <scope>NUCLEOTIDE SEQUENCE [LARGE SCALE GENOMIC DNA]</scope>
    <source>
        <strain evidence="1 2">KBS708</strain>
        <plasmid evidence="2">Plasmid 1</plasmid>
    </source>
</reference>
<geneLocation type="plasmid" evidence="1 2">
    <name>1</name>
</geneLocation>
<evidence type="ECO:0000313" key="1">
    <source>
        <dbReference type="EMBL" id="AHG92544.1"/>
    </source>
</evidence>
<dbReference type="AlphaFoldDB" id="W0RNE4"/>
<dbReference type="EMBL" id="CP007129">
    <property type="protein sequence ID" value="AHG92544.1"/>
    <property type="molecule type" value="Genomic_DNA"/>
</dbReference>
<proteinExistence type="predicted"/>
<keyword evidence="1" id="KW-0614">Plasmid</keyword>
<accession>W0RNE4</accession>
<dbReference type="KEGG" id="gba:J421_5009"/>
<sequence>MRFRTDALPKAKLRLMLEYLSATLRSIGLAEGGYYQPHADGTYHVRLAVAHKQDNRELVLFWSFVRMPDGSIPHIEVIPRDENVPESEYASVAHEVYNSILTATLAEITQQFFQRVPLYYIGTQLSGEYWLPGFRIAPVPVDDEHPGSGNLERCVYIDQNVSAIDERLARALAFERAMRYAARLSLILDVGLYDAPKEYVWIWNPLGTPASIRGSRGYFVRGMRPTTSMPEKGVEAPLGEFAWSVLDTDINSGRNQAGFLCCRKETRVILRGVENAPTGIQEAFDSCSRLYQLSMVVGERFPTVRVAYQVAAVDALSQAGGFGGFTNFMEQHVSNASALRTFLDTLYSKVRSSHFHGGAFPLGDFLSGLTDAIDPGPWERVNIRLSGHALIREAIFRWATQTLPAST</sequence>
<gene>
    <name evidence="1" type="ORF">J421_5009</name>
</gene>
<evidence type="ECO:0000313" key="2">
    <source>
        <dbReference type="Proteomes" id="UP000019151"/>
    </source>
</evidence>